<dbReference type="CDD" id="cd21411">
    <property type="entry name" value="NucC"/>
    <property type="match status" value="1"/>
</dbReference>
<protein>
    <recommendedName>
        <fullName evidence="1">DUF6602 domain-containing protein</fullName>
    </recommendedName>
</protein>
<evidence type="ECO:0000259" key="1">
    <source>
        <dbReference type="Pfam" id="PF20247"/>
    </source>
</evidence>
<dbReference type="OrthoDB" id="337432at2"/>
<feature type="domain" description="DUF6602" evidence="1">
    <location>
        <begin position="25"/>
        <end position="127"/>
    </location>
</feature>
<dbReference type="EMBL" id="FOIL01000027">
    <property type="protein sequence ID" value="SET60144.1"/>
    <property type="molecule type" value="Genomic_DNA"/>
</dbReference>
<accession>A0A1I0FPP9</accession>
<organism evidence="2 3">
    <name type="scientific">[Clostridium] aminophilum</name>
    <dbReference type="NCBI Taxonomy" id="1526"/>
    <lineage>
        <taxon>Bacteria</taxon>
        <taxon>Bacillati</taxon>
        <taxon>Bacillota</taxon>
        <taxon>Clostridia</taxon>
        <taxon>Lachnospirales</taxon>
        <taxon>Lachnospiraceae</taxon>
    </lineage>
</organism>
<dbReference type="InterPro" id="IPR046537">
    <property type="entry name" value="DUF6602"/>
</dbReference>
<dbReference type="Pfam" id="PF20247">
    <property type="entry name" value="DUF6602"/>
    <property type="match status" value="1"/>
</dbReference>
<keyword evidence="3" id="KW-1185">Reference proteome</keyword>
<proteinExistence type="predicted"/>
<name>A0A1I0FPP9_9FIRM</name>
<evidence type="ECO:0000313" key="3">
    <source>
        <dbReference type="Proteomes" id="UP000199820"/>
    </source>
</evidence>
<sequence length="245" mass="27863">MPRVNMLELFKNMQTQMASTLELGRASITHNGEMGEAAEESWRQWLRKYLPRRYCIDKAIIVDCDGNTSDQIDIVIYDGQYSYFVFKHEQVIYVPAESVYAVIEVKQELNKANLDYAGEKAVSVRKLKRTSAEIPFVGGIYRPKPLHKILAGIITIESGWKDPLGDSLKKNLTNVDIDKQIDFGCAIKHGSFWTEYGTKLSVKRSAPDESLLFFFLQLLKALQAIGTVPAIRIDEYAKVLNSYEE</sequence>
<gene>
    <name evidence="2" type="ORF">SAMN04487771_102719</name>
</gene>
<reference evidence="2 3" key="1">
    <citation type="submission" date="2016-10" db="EMBL/GenBank/DDBJ databases">
        <authorList>
            <person name="de Groot N.N."/>
        </authorList>
    </citation>
    <scope>NUCLEOTIDE SEQUENCE [LARGE SCALE GENOMIC DNA]</scope>
    <source>
        <strain evidence="2 3">KH1P1</strain>
    </source>
</reference>
<dbReference type="AlphaFoldDB" id="A0A1I0FPP9"/>
<evidence type="ECO:0000313" key="2">
    <source>
        <dbReference type="EMBL" id="SET60144.1"/>
    </source>
</evidence>
<dbReference type="Proteomes" id="UP000199820">
    <property type="component" value="Unassembled WGS sequence"/>
</dbReference>